<protein>
    <submittedName>
        <fullName evidence="1">Uncharacterized protein</fullName>
    </submittedName>
</protein>
<name>A0A8H7ZYD6_9FUNG</name>
<comment type="caution">
    <text evidence="1">The sequence shown here is derived from an EMBL/GenBank/DDBJ whole genome shotgun (WGS) entry which is preliminary data.</text>
</comment>
<dbReference type="EMBL" id="JAEFCI010003378">
    <property type="protein sequence ID" value="KAG5461620.1"/>
    <property type="molecule type" value="Genomic_DNA"/>
</dbReference>
<reference evidence="1 2" key="1">
    <citation type="journal article" name="Sci. Rep.">
        <title>Genome-scale phylogenetic analyses confirm Olpidium as the closest living zoosporic fungus to the non-flagellated, terrestrial fungi.</title>
        <authorList>
            <person name="Chang Y."/>
            <person name="Rochon D."/>
            <person name="Sekimoto S."/>
            <person name="Wang Y."/>
            <person name="Chovatia M."/>
            <person name="Sandor L."/>
            <person name="Salamov A."/>
            <person name="Grigoriev I.V."/>
            <person name="Stajich J.E."/>
            <person name="Spatafora J.W."/>
        </authorList>
    </citation>
    <scope>NUCLEOTIDE SEQUENCE [LARGE SCALE GENOMIC DNA]</scope>
    <source>
        <strain evidence="1">S191</strain>
    </source>
</reference>
<dbReference type="AlphaFoldDB" id="A0A8H7ZYD6"/>
<accession>A0A8H7ZYD6</accession>
<feature type="non-terminal residue" evidence="1">
    <location>
        <position position="63"/>
    </location>
</feature>
<evidence type="ECO:0000313" key="1">
    <source>
        <dbReference type="EMBL" id="KAG5461620.1"/>
    </source>
</evidence>
<evidence type="ECO:0000313" key="2">
    <source>
        <dbReference type="Proteomes" id="UP000673691"/>
    </source>
</evidence>
<sequence length="63" mass="6706">MFGLVAKLKGSYFWTSLKVGESGVTPQPAGLLGGAHTLAPSFPHPLLRHTHTPCGVFVLLARH</sequence>
<keyword evidence="2" id="KW-1185">Reference proteome</keyword>
<dbReference type="Proteomes" id="UP000673691">
    <property type="component" value="Unassembled WGS sequence"/>
</dbReference>
<proteinExistence type="predicted"/>
<organism evidence="1 2">
    <name type="scientific">Olpidium bornovanus</name>
    <dbReference type="NCBI Taxonomy" id="278681"/>
    <lineage>
        <taxon>Eukaryota</taxon>
        <taxon>Fungi</taxon>
        <taxon>Fungi incertae sedis</taxon>
        <taxon>Olpidiomycota</taxon>
        <taxon>Olpidiomycotina</taxon>
        <taxon>Olpidiomycetes</taxon>
        <taxon>Olpidiales</taxon>
        <taxon>Olpidiaceae</taxon>
        <taxon>Olpidium</taxon>
    </lineage>
</organism>
<gene>
    <name evidence="1" type="ORF">BJ554DRAFT_6160</name>
</gene>